<evidence type="ECO:0000256" key="3">
    <source>
        <dbReference type="ARBA" id="ARBA00012737"/>
    </source>
</evidence>
<dbReference type="PIRSF" id="PIRSF001589">
    <property type="entry name" value="Asn_synthetase_glu-h"/>
    <property type="match status" value="1"/>
</dbReference>
<keyword evidence="8" id="KW-0028">Amino-acid biosynthesis</keyword>
<organism evidence="11 12">
    <name type="scientific">Taylorella equigenitalis (strain MCE9)</name>
    <dbReference type="NCBI Taxonomy" id="937774"/>
    <lineage>
        <taxon>Bacteria</taxon>
        <taxon>Pseudomonadati</taxon>
        <taxon>Pseudomonadota</taxon>
        <taxon>Betaproteobacteria</taxon>
        <taxon>Burkholderiales</taxon>
        <taxon>Alcaligenaceae</taxon>
        <taxon>Taylorella</taxon>
    </lineage>
</organism>
<evidence type="ECO:0000313" key="11">
    <source>
        <dbReference type="EMBL" id="ADU91940.1"/>
    </source>
</evidence>
<dbReference type="InterPro" id="IPR033738">
    <property type="entry name" value="AsnB_N"/>
</dbReference>
<protein>
    <recommendedName>
        <fullName evidence="3">asparagine synthase (glutamine-hydrolyzing)</fullName>
        <ecNumber evidence="3">6.3.5.4</ecNumber>
    </recommendedName>
</protein>
<comment type="similarity">
    <text evidence="2">Belongs to the asparagine synthetase family.</text>
</comment>
<evidence type="ECO:0000256" key="2">
    <source>
        <dbReference type="ARBA" id="ARBA00005752"/>
    </source>
</evidence>
<keyword evidence="4 9" id="KW-0547">Nucleotide-binding</keyword>
<dbReference type="CDD" id="cd00712">
    <property type="entry name" value="AsnB"/>
    <property type="match status" value="1"/>
</dbReference>
<feature type="domain" description="Glutamine amidotransferase type-2" evidence="10">
    <location>
        <begin position="2"/>
        <end position="213"/>
    </location>
</feature>
<dbReference type="InterPro" id="IPR017932">
    <property type="entry name" value="GATase_2_dom"/>
</dbReference>
<evidence type="ECO:0000256" key="7">
    <source>
        <dbReference type="ARBA" id="ARBA00048741"/>
    </source>
</evidence>
<dbReference type="GO" id="GO:0005829">
    <property type="term" value="C:cytosol"/>
    <property type="evidence" value="ECO:0007669"/>
    <property type="project" value="TreeGrafter"/>
</dbReference>
<evidence type="ECO:0000256" key="9">
    <source>
        <dbReference type="PIRSR" id="PIRSR001589-2"/>
    </source>
</evidence>
<comment type="pathway">
    <text evidence="1">Amino-acid biosynthesis; L-asparagine biosynthesis; L-asparagine from L-aspartate (L-Gln route): step 1/1.</text>
</comment>
<dbReference type="InterPro" id="IPR051786">
    <property type="entry name" value="ASN_synthetase/amidase"/>
</dbReference>
<sequence>MCGILGWKSKNTKIDKQLIRNMAETIAHRGPDGEGFYYSEDSSLCLAHKRLAIIDPQNGQQPMSTHDNDLVVTFNGAIYNYIELRRELINLGYPLKSYSDTEVLLYAYKEWGIKCLDKFNGMFAFVIHDKKNRKLFGARDRLGEKPLYYFKDKNNFIFASEIKAILASKLVSPELNYYSLHEYLTFQYYLEDNTLFNNIFKIKPGHYFCLNEDSFQLEINEYWDIIHTKIQEEHSEDFYVDNLKALINDSISMRLRADVPLGSHLSGGIDSSAVAAMNALRLGESFKLKTFTGRFLEGADYDETKYAKEVSELIHSEYNEIIIKDSDFLEHIDDIIWYMDEPQAGPGVFSQYMVAKYASKKVKVVLGGQGGDETFLGYTRYFLAYYEKMLKRNIESKGDYYQRVLNSMTPNLYQLNGYQPLMQDFFAKGLFGSDSKRYFRLSDRFSSNESIFSKEFLVSGYDLFEKFDKIFSKYDTSIANKMSYFDMKTFLPSLLHVEDRTSMVNGIESRVPLLDHRIIEFAATVPVHIKFKDGINKYLPKRIFKNIIPDSIIERKDKKGFPTPTNLWFKTSLNKWVKDLLSDRRTIERGLYQKDELLKLIDGSSQFGRSLWGVINLELWHRKFIDK</sequence>
<accession>A0A654KHR8</accession>
<reference evidence="11 12" key="1">
    <citation type="journal article" date="2011" name="J. Bacteriol.">
        <title>Genome sequence of Taylorella equigenitalis MCE9, the causative agent of contagious equine metritis.</title>
        <authorList>
            <person name="Hebert L."/>
            <person name="Moumen B."/>
            <person name="Duquesne F."/>
            <person name="Breuil M.F."/>
            <person name="Laugier C."/>
            <person name="Batto J.M."/>
            <person name="Renault P."/>
            <person name="Petry S."/>
        </authorList>
    </citation>
    <scope>NUCLEOTIDE SEQUENCE [LARGE SCALE GENOMIC DNA]</scope>
    <source>
        <strain evidence="11 12">MCE9</strain>
    </source>
</reference>
<dbReference type="EC" id="6.3.5.4" evidence="3"/>
<dbReference type="InterPro" id="IPR029055">
    <property type="entry name" value="Ntn_hydrolases_N"/>
</dbReference>
<dbReference type="SUPFAM" id="SSF56235">
    <property type="entry name" value="N-terminal nucleophile aminohydrolases (Ntn hydrolases)"/>
    <property type="match status" value="1"/>
</dbReference>
<keyword evidence="5 9" id="KW-0067">ATP-binding</keyword>
<evidence type="ECO:0000256" key="6">
    <source>
        <dbReference type="ARBA" id="ARBA00022962"/>
    </source>
</evidence>
<dbReference type="EMBL" id="CP002456">
    <property type="protein sequence ID" value="ADU91940.1"/>
    <property type="molecule type" value="Genomic_DNA"/>
</dbReference>
<dbReference type="Proteomes" id="UP000007472">
    <property type="component" value="Chromosome"/>
</dbReference>
<evidence type="ECO:0000256" key="1">
    <source>
        <dbReference type="ARBA" id="ARBA00005187"/>
    </source>
</evidence>
<evidence type="ECO:0000256" key="5">
    <source>
        <dbReference type="ARBA" id="ARBA00022840"/>
    </source>
</evidence>
<gene>
    <name evidence="11" type="ordered locus">TEQUI_1015</name>
</gene>
<dbReference type="Pfam" id="PF00733">
    <property type="entry name" value="Asn_synthase"/>
    <property type="match status" value="1"/>
</dbReference>
<name>A0A654KHR8_TAYEM</name>
<dbReference type="GO" id="GO:0005524">
    <property type="term" value="F:ATP binding"/>
    <property type="evidence" value="ECO:0007669"/>
    <property type="project" value="UniProtKB-KW"/>
</dbReference>
<dbReference type="SUPFAM" id="SSF52402">
    <property type="entry name" value="Adenine nucleotide alpha hydrolases-like"/>
    <property type="match status" value="1"/>
</dbReference>
<dbReference type="CDD" id="cd01991">
    <property type="entry name" value="Asn_synthase_B_C"/>
    <property type="match status" value="1"/>
</dbReference>
<dbReference type="PANTHER" id="PTHR43284:SF1">
    <property type="entry name" value="ASPARAGINE SYNTHETASE"/>
    <property type="match status" value="1"/>
</dbReference>
<evidence type="ECO:0000313" key="12">
    <source>
        <dbReference type="Proteomes" id="UP000007472"/>
    </source>
</evidence>
<dbReference type="PANTHER" id="PTHR43284">
    <property type="entry name" value="ASPARAGINE SYNTHETASE (GLUTAMINE-HYDROLYZING)"/>
    <property type="match status" value="1"/>
</dbReference>
<dbReference type="Pfam" id="PF13537">
    <property type="entry name" value="GATase_7"/>
    <property type="match status" value="1"/>
</dbReference>
<dbReference type="GO" id="GO:0004066">
    <property type="term" value="F:asparagine synthase (glutamine-hydrolyzing) activity"/>
    <property type="evidence" value="ECO:0007669"/>
    <property type="project" value="UniProtKB-EC"/>
</dbReference>
<dbReference type="Gene3D" id="3.40.50.620">
    <property type="entry name" value="HUPs"/>
    <property type="match status" value="2"/>
</dbReference>
<dbReference type="InterPro" id="IPR001962">
    <property type="entry name" value="Asn_synthase"/>
</dbReference>
<dbReference type="AlphaFoldDB" id="A0A654KHR8"/>
<dbReference type="Gene3D" id="3.60.20.10">
    <property type="entry name" value="Glutamine Phosphoribosylpyrophosphate, subunit 1, domain 1"/>
    <property type="match status" value="1"/>
</dbReference>
<comment type="catalytic activity">
    <reaction evidence="7">
        <text>L-aspartate + L-glutamine + ATP + H2O = L-asparagine + L-glutamate + AMP + diphosphate + H(+)</text>
        <dbReference type="Rhea" id="RHEA:12228"/>
        <dbReference type="ChEBI" id="CHEBI:15377"/>
        <dbReference type="ChEBI" id="CHEBI:15378"/>
        <dbReference type="ChEBI" id="CHEBI:29985"/>
        <dbReference type="ChEBI" id="CHEBI:29991"/>
        <dbReference type="ChEBI" id="CHEBI:30616"/>
        <dbReference type="ChEBI" id="CHEBI:33019"/>
        <dbReference type="ChEBI" id="CHEBI:58048"/>
        <dbReference type="ChEBI" id="CHEBI:58359"/>
        <dbReference type="ChEBI" id="CHEBI:456215"/>
        <dbReference type="EC" id="6.3.5.4"/>
    </reaction>
</comment>
<dbReference type="GO" id="GO:0006529">
    <property type="term" value="P:asparagine biosynthetic process"/>
    <property type="evidence" value="ECO:0007669"/>
    <property type="project" value="UniProtKB-KW"/>
</dbReference>
<feature type="binding site" evidence="9">
    <location>
        <position position="100"/>
    </location>
    <ligand>
        <name>L-glutamine</name>
        <dbReference type="ChEBI" id="CHEBI:58359"/>
    </ligand>
</feature>
<dbReference type="InterPro" id="IPR014729">
    <property type="entry name" value="Rossmann-like_a/b/a_fold"/>
</dbReference>
<keyword evidence="11" id="KW-0436">Ligase</keyword>
<evidence type="ECO:0000259" key="10">
    <source>
        <dbReference type="PROSITE" id="PS51278"/>
    </source>
</evidence>
<feature type="active site" description="For GATase activity" evidence="8">
    <location>
        <position position="2"/>
    </location>
</feature>
<proteinExistence type="inferred from homology"/>
<evidence type="ECO:0000256" key="8">
    <source>
        <dbReference type="PIRSR" id="PIRSR001589-1"/>
    </source>
</evidence>
<dbReference type="NCBIfam" id="TIGR01536">
    <property type="entry name" value="asn_synth_AEB"/>
    <property type="match status" value="1"/>
</dbReference>
<keyword evidence="6 8" id="KW-0315">Glutamine amidotransferase</keyword>
<dbReference type="InterPro" id="IPR006426">
    <property type="entry name" value="Asn_synth_AEB"/>
</dbReference>
<dbReference type="PROSITE" id="PS51278">
    <property type="entry name" value="GATASE_TYPE_2"/>
    <property type="match status" value="1"/>
</dbReference>
<dbReference type="KEGG" id="teq:TEQUI_1015"/>
<evidence type="ECO:0000256" key="4">
    <source>
        <dbReference type="ARBA" id="ARBA00022741"/>
    </source>
</evidence>
<keyword evidence="8" id="KW-0061">Asparagine biosynthesis</keyword>